<accession>A0A5B7JY85</accession>
<gene>
    <name evidence="1" type="ORF">E2C01_093314</name>
</gene>
<dbReference type="Proteomes" id="UP000324222">
    <property type="component" value="Unassembled WGS sequence"/>
</dbReference>
<reference evidence="1 2" key="1">
    <citation type="submission" date="2019-05" db="EMBL/GenBank/DDBJ databases">
        <title>Another draft genome of Portunus trituberculatus and its Hox gene families provides insights of decapod evolution.</title>
        <authorList>
            <person name="Jeong J.-H."/>
            <person name="Song I."/>
            <person name="Kim S."/>
            <person name="Choi T."/>
            <person name="Kim D."/>
            <person name="Ryu S."/>
            <person name="Kim W."/>
        </authorList>
    </citation>
    <scope>NUCLEOTIDE SEQUENCE [LARGE SCALE GENOMIC DNA]</scope>
    <source>
        <tissue evidence="1">Muscle</tissue>
    </source>
</reference>
<name>A0A5B7JY85_PORTR</name>
<sequence>MLAWRPWGISCRAGCRA</sequence>
<evidence type="ECO:0000313" key="2">
    <source>
        <dbReference type="Proteomes" id="UP000324222"/>
    </source>
</evidence>
<protein>
    <submittedName>
        <fullName evidence="1">Uncharacterized protein</fullName>
    </submittedName>
</protein>
<keyword evidence="2" id="KW-1185">Reference proteome</keyword>
<evidence type="ECO:0000313" key="1">
    <source>
        <dbReference type="EMBL" id="MPC97968.1"/>
    </source>
</evidence>
<dbReference type="AlphaFoldDB" id="A0A5B7JY85"/>
<proteinExistence type="predicted"/>
<dbReference type="EMBL" id="VSRR010112227">
    <property type="protein sequence ID" value="MPC97968.1"/>
    <property type="molecule type" value="Genomic_DNA"/>
</dbReference>
<comment type="caution">
    <text evidence="1">The sequence shown here is derived from an EMBL/GenBank/DDBJ whole genome shotgun (WGS) entry which is preliminary data.</text>
</comment>
<organism evidence="1 2">
    <name type="scientific">Portunus trituberculatus</name>
    <name type="common">Swimming crab</name>
    <name type="synonym">Neptunus trituberculatus</name>
    <dbReference type="NCBI Taxonomy" id="210409"/>
    <lineage>
        <taxon>Eukaryota</taxon>
        <taxon>Metazoa</taxon>
        <taxon>Ecdysozoa</taxon>
        <taxon>Arthropoda</taxon>
        <taxon>Crustacea</taxon>
        <taxon>Multicrustacea</taxon>
        <taxon>Malacostraca</taxon>
        <taxon>Eumalacostraca</taxon>
        <taxon>Eucarida</taxon>
        <taxon>Decapoda</taxon>
        <taxon>Pleocyemata</taxon>
        <taxon>Brachyura</taxon>
        <taxon>Eubrachyura</taxon>
        <taxon>Portunoidea</taxon>
        <taxon>Portunidae</taxon>
        <taxon>Portuninae</taxon>
        <taxon>Portunus</taxon>
    </lineage>
</organism>